<dbReference type="PANTHER" id="PTHR24421:SF10">
    <property type="entry name" value="NITRATE_NITRITE SENSOR PROTEIN NARQ"/>
    <property type="match status" value="1"/>
</dbReference>
<evidence type="ECO:0000256" key="7">
    <source>
        <dbReference type="ARBA" id="ARBA00022840"/>
    </source>
</evidence>
<evidence type="ECO:0000313" key="12">
    <source>
        <dbReference type="EMBL" id="NJC69815.1"/>
    </source>
</evidence>
<evidence type="ECO:0000256" key="2">
    <source>
        <dbReference type="ARBA" id="ARBA00012438"/>
    </source>
</evidence>
<keyword evidence="9" id="KW-1133">Transmembrane helix</keyword>
<feature type="domain" description="Signal transduction histidine kinase subgroup 3 dimerisation and phosphoacceptor" evidence="11">
    <location>
        <begin position="478"/>
        <end position="545"/>
    </location>
</feature>
<dbReference type="Gene3D" id="3.30.565.10">
    <property type="entry name" value="Histidine kinase-like ATPase, C-terminal domain"/>
    <property type="match status" value="1"/>
</dbReference>
<dbReference type="Proteomes" id="UP000722989">
    <property type="component" value="Unassembled WGS sequence"/>
</dbReference>
<keyword evidence="4" id="KW-0808">Transferase</keyword>
<feature type="domain" description="Histidine kinase/HSP90-like ATPase" evidence="10">
    <location>
        <begin position="580"/>
        <end position="663"/>
    </location>
</feature>
<evidence type="ECO:0000256" key="6">
    <source>
        <dbReference type="ARBA" id="ARBA00022777"/>
    </source>
</evidence>
<feature type="transmembrane region" description="Helical" evidence="9">
    <location>
        <begin position="67"/>
        <end position="84"/>
    </location>
</feature>
<feature type="transmembrane region" description="Helical" evidence="9">
    <location>
        <begin position="104"/>
        <end position="127"/>
    </location>
</feature>
<keyword evidence="13" id="KW-1185">Reference proteome</keyword>
<dbReference type="InterPro" id="IPR003594">
    <property type="entry name" value="HATPase_dom"/>
</dbReference>
<feature type="transmembrane region" description="Helical" evidence="9">
    <location>
        <begin position="283"/>
        <end position="303"/>
    </location>
</feature>
<evidence type="ECO:0000256" key="9">
    <source>
        <dbReference type="SAM" id="Phobius"/>
    </source>
</evidence>
<keyword evidence="5" id="KW-0547">Nucleotide-binding</keyword>
<comment type="catalytic activity">
    <reaction evidence="1">
        <text>ATP + protein L-histidine = ADP + protein N-phospho-L-histidine.</text>
        <dbReference type="EC" id="2.7.13.3"/>
    </reaction>
</comment>
<dbReference type="GO" id="GO:0016301">
    <property type="term" value="F:kinase activity"/>
    <property type="evidence" value="ECO:0007669"/>
    <property type="project" value="UniProtKB-KW"/>
</dbReference>
<evidence type="ECO:0000259" key="11">
    <source>
        <dbReference type="Pfam" id="PF07730"/>
    </source>
</evidence>
<evidence type="ECO:0000256" key="8">
    <source>
        <dbReference type="ARBA" id="ARBA00023012"/>
    </source>
</evidence>
<comment type="caution">
    <text evidence="12">The sequence shown here is derived from an EMBL/GenBank/DDBJ whole genome shotgun (WGS) entry which is preliminary data.</text>
</comment>
<dbReference type="EMBL" id="JAATVY010000004">
    <property type="protein sequence ID" value="NJC69815.1"/>
    <property type="molecule type" value="Genomic_DNA"/>
</dbReference>
<dbReference type="Pfam" id="PF02518">
    <property type="entry name" value="HATPase_c"/>
    <property type="match status" value="1"/>
</dbReference>
<dbReference type="SUPFAM" id="SSF55874">
    <property type="entry name" value="ATPase domain of HSP90 chaperone/DNA topoisomerase II/histidine kinase"/>
    <property type="match status" value="1"/>
</dbReference>
<gene>
    <name evidence="12" type="ORF">HC031_08785</name>
</gene>
<evidence type="ECO:0000256" key="3">
    <source>
        <dbReference type="ARBA" id="ARBA00022553"/>
    </source>
</evidence>
<feature type="transmembrane region" description="Helical" evidence="9">
    <location>
        <begin position="222"/>
        <end position="245"/>
    </location>
</feature>
<evidence type="ECO:0000259" key="10">
    <source>
        <dbReference type="Pfam" id="PF02518"/>
    </source>
</evidence>
<keyword evidence="6 12" id="KW-0418">Kinase</keyword>
<evidence type="ECO:0000256" key="1">
    <source>
        <dbReference type="ARBA" id="ARBA00000085"/>
    </source>
</evidence>
<keyword evidence="3" id="KW-0597">Phosphoprotein</keyword>
<keyword evidence="7" id="KW-0067">ATP-binding</keyword>
<dbReference type="RefSeq" id="WP_167924694.1">
    <property type="nucleotide sequence ID" value="NZ_JAATVY010000004.1"/>
</dbReference>
<proteinExistence type="predicted"/>
<reference evidence="12 13" key="1">
    <citation type="submission" date="2020-03" db="EMBL/GenBank/DDBJ databases">
        <title>WGS of the type strain of Planosporangium spp.</title>
        <authorList>
            <person name="Thawai C."/>
        </authorList>
    </citation>
    <scope>NUCLEOTIDE SEQUENCE [LARGE SCALE GENOMIC DNA]</scope>
    <source>
        <strain evidence="12 13">TBRC 5610</strain>
    </source>
</reference>
<dbReference type="Gene3D" id="1.20.5.1930">
    <property type="match status" value="1"/>
</dbReference>
<protein>
    <recommendedName>
        <fullName evidence="2">histidine kinase</fullName>
        <ecNumber evidence="2">2.7.13.3</ecNumber>
    </recommendedName>
</protein>
<dbReference type="EC" id="2.7.13.3" evidence="2"/>
<name>A0ABX0XX48_9ACTN</name>
<dbReference type="InterPro" id="IPR050482">
    <property type="entry name" value="Sensor_HK_TwoCompSys"/>
</dbReference>
<keyword evidence="9" id="KW-0812">Transmembrane</keyword>
<sequence>MPGTRHLPRRIAYATALLTLLLAGTAVTLAALSGSGYALWYVSVGVLLGLVSVALGLVVAGRRPDNAVAPLLVLVGLIPIWMTGSDSYGAAVAHRPDLVPVSALVVTLQPGTWMFLYVPPALLALLFPTGRLPGRRWRWVVAGLVVVPVAFTVLAALDPTPFPAPFAHVPHAFGTVHGTAFRIAQVAAIALLPVLLGLLAATAAAMVVRYRREPDEVRRAQVKWFALGALFVPGTLLLCWCSYLFLDGPDLVLVGLAATFLAVPTATAIAILRHDLYDVDRAISATVTYGIVTAGLLGFYTAATLLGGLALGRRSAVTAAVATALCAAALAPLRTRLQRRVDRRLYPRRQAALATVEDLGRRTHAGTARPEQLEAALRVALRDPQLRVGYRLPGTTTYVDAAGAPLEPAGRRPVPVRLGGEEIGVLVPGGAASRELLREVAGVCALPVEVVRLRAELRQALREVESSRARLLHVGYSERRRLERDLHDGAQQRLVSLGMALRLAQRHLGDGSVDVDGVLDQAVAELGTAVAELRQIAHGLRPSSLDDGLAHALTTMVGTVPVPVTLDVCPDRLPDEVATTAYYVASEAVVNAVKHADAATIGLRVARVDGRLTVQIRDDGRGGARLLPGAGLAGLVDRVAAAGGGLRLTSPLGHGTLVEAELPCGS</sequence>
<dbReference type="Pfam" id="PF07730">
    <property type="entry name" value="HisKA_3"/>
    <property type="match status" value="1"/>
</dbReference>
<feature type="transmembrane region" description="Helical" evidence="9">
    <location>
        <begin position="139"/>
        <end position="157"/>
    </location>
</feature>
<dbReference type="CDD" id="cd16917">
    <property type="entry name" value="HATPase_UhpB-NarQ-NarX-like"/>
    <property type="match status" value="1"/>
</dbReference>
<organism evidence="12 13">
    <name type="scientific">Planosporangium thailandense</name>
    <dbReference type="NCBI Taxonomy" id="765197"/>
    <lineage>
        <taxon>Bacteria</taxon>
        <taxon>Bacillati</taxon>
        <taxon>Actinomycetota</taxon>
        <taxon>Actinomycetes</taxon>
        <taxon>Micromonosporales</taxon>
        <taxon>Micromonosporaceae</taxon>
        <taxon>Planosporangium</taxon>
    </lineage>
</organism>
<feature type="transmembrane region" description="Helical" evidence="9">
    <location>
        <begin position="12"/>
        <end position="32"/>
    </location>
</feature>
<dbReference type="InterPro" id="IPR036890">
    <property type="entry name" value="HATPase_C_sf"/>
</dbReference>
<evidence type="ECO:0000256" key="5">
    <source>
        <dbReference type="ARBA" id="ARBA00022741"/>
    </source>
</evidence>
<feature type="transmembrane region" description="Helical" evidence="9">
    <location>
        <begin position="183"/>
        <end position="210"/>
    </location>
</feature>
<accession>A0ABX0XX48</accession>
<keyword evidence="8" id="KW-0902">Two-component regulatory system</keyword>
<dbReference type="InterPro" id="IPR011712">
    <property type="entry name" value="Sig_transdc_His_kin_sub3_dim/P"/>
</dbReference>
<dbReference type="PANTHER" id="PTHR24421">
    <property type="entry name" value="NITRATE/NITRITE SENSOR PROTEIN NARX-RELATED"/>
    <property type="match status" value="1"/>
</dbReference>
<evidence type="ECO:0000313" key="13">
    <source>
        <dbReference type="Proteomes" id="UP000722989"/>
    </source>
</evidence>
<feature type="transmembrane region" description="Helical" evidence="9">
    <location>
        <begin position="38"/>
        <end position="60"/>
    </location>
</feature>
<keyword evidence="9" id="KW-0472">Membrane</keyword>
<feature type="transmembrane region" description="Helical" evidence="9">
    <location>
        <begin position="251"/>
        <end position="271"/>
    </location>
</feature>
<evidence type="ECO:0000256" key="4">
    <source>
        <dbReference type="ARBA" id="ARBA00022679"/>
    </source>
</evidence>